<organism evidence="9">
    <name type="scientific">Micromonospora carbonacea</name>
    <dbReference type="NCBI Taxonomy" id="47853"/>
    <lineage>
        <taxon>Bacteria</taxon>
        <taxon>Bacillati</taxon>
        <taxon>Actinomycetota</taxon>
        <taxon>Actinomycetes</taxon>
        <taxon>Micromonosporales</taxon>
        <taxon>Micromonosporaceae</taxon>
        <taxon>Micromonospora</taxon>
    </lineage>
</organism>
<feature type="transmembrane region" description="Helical" evidence="7">
    <location>
        <begin position="205"/>
        <end position="228"/>
    </location>
</feature>
<dbReference type="InterPro" id="IPR000515">
    <property type="entry name" value="MetI-like"/>
</dbReference>
<accession>A0A7D6GHW3</accession>
<evidence type="ECO:0000313" key="9">
    <source>
        <dbReference type="EMBL" id="QLK01527.1"/>
    </source>
</evidence>
<feature type="transmembrane region" description="Helical" evidence="7">
    <location>
        <begin position="92"/>
        <end position="112"/>
    </location>
</feature>
<evidence type="ECO:0000256" key="3">
    <source>
        <dbReference type="ARBA" id="ARBA00022475"/>
    </source>
</evidence>
<evidence type="ECO:0000256" key="5">
    <source>
        <dbReference type="ARBA" id="ARBA00022989"/>
    </source>
</evidence>
<dbReference type="EMBL" id="CP058905">
    <property type="protein sequence ID" value="QLK01527.1"/>
    <property type="molecule type" value="Genomic_DNA"/>
</dbReference>
<dbReference type="GO" id="GO:0005886">
    <property type="term" value="C:plasma membrane"/>
    <property type="evidence" value="ECO:0007669"/>
    <property type="project" value="UniProtKB-SubCell"/>
</dbReference>
<dbReference type="PANTHER" id="PTHR30193:SF37">
    <property type="entry name" value="INNER MEMBRANE ABC TRANSPORTER PERMEASE PROTEIN YCJO"/>
    <property type="match status" value="1"/>
</dbReference>
<evidence type="ECO:0000256" key="1">
    <source>
        <dbReference type="ARBA" id="ARBA00004651"/>
    </source>
</evidence>
<evidence type="ECO:0000256" key="6">
    <source>
        <dbReference type="ARBA" id="ARBA00023136"/>
    </source>
</evidence>
<evidence type="ECO:0000256" key="7">
    <source>
        <dbReference type="RuleBase" id="RU363032"/>
    </source>
</evidence>
<keyword evidence="4 7" id="KW-0812">Transmembrane</keyword>
<feature type="transmembrane region" description="Helical" evidence="7">
    <location>
        <begin position="255"/>
        <end position="280"/>
    </location>
</feature>
<dbReference type="PANTHER" id="PTHR30193">
    <property type="entry name" value="ABC TRANSPORTER PERMEASE PROTEIN"/>
    <property type="match status" value="1"/>
</dbReference>
<gene>
    <name evidence="9" type="ORF">HZU44_18675</name>
</gene>
<keyword evidence="2 7" id="KW-0813">Transport</keyword>
<evidence type="ECO:0000256" key="2">
    <source>
        <dbReference type="ARBA" id="ARBA00022448"/>
    </source>
</evidence>
<feature type="domain" description="ABC transmembrane type-1" evidence="8">
    <location>
        <begin position="55"/>
        <end position="276"/>
    </location>
</feature>
<feature type="transmembrane region" description="Helical" evidence="7">
    <location>
        <begin position="151"/>
        <end position="171"/>
    </location>
</feature>
<comment type="subcellular location">
    <subcellularLocation>
        <location evidence="1 7">Cell membrane</location>
        <topology evidence="1 7">Multi-pass membrane protein</topology>
    </subcellularLocation>
</comment>
<evidence type="ECO:0000259" key="8">
    <source>
        <dbReference type="PROSITE" id="PS50928"/>
    </source>
</evidence>
<evidence type="ECO:0000256" key="4">
    <source>
        <dbReference type="ARBA" id="ARBA00022692"/>
    </source>
</evidence>
<comment type="similarity">
    <text evidence="7">Belongs to the binding-protein-dependent transport system permease family.</text>
</comment>
<keyword evidence="6 7" id="KW-0472">Membrane</keyword>
<name>A0A7D6GHW3_9ACTN</name>
<dbReference type="SUPFAM" id="SSF161098">
    <property type="entry name" value="MetI-like"/>
    <property type="match status" value="1"/>
</dbReference>
<dbReference type="Gene3D" id="1.10.3720.10">
    <property type="entry name" value="MetI-like"/>
    <property type="match status" value="1"/>
</dbReference>
<feature type="transmembrane region" description="Helical" evidence="7">
    <location>
        <begin position="59"/>
        <end position="80"/>
    </location>
</feature>
<reference evidence="9" key="1">
    <citation type="submission" date="2020-08" db="EMBL/GenBank/DDBJ databases">
        <title>A bifunctional nitrone conjugated secondary metabolite targeting the ribosome.</title>
        <authorList>
            <person name="Limbrick E.M."/>
            <person name="Graf M."/>
            <person name="Derewacz D.K."/>
            <person name="Nguyen F."/>
            <person name="Spraggins J.M."/>
            <person name="Wieland M."/>
            <person name="Ynigez-Gutierrez A.E."/>
            <person name="Reisman B.J."/>
            <person name="Zinshteyn B."/>
            <person name="McCulloch K."/>
            <person name="Iverson T.M."/>
            <person name="Green R."/>
            <person name="Wilson D.N."/>
            <person name="Bachmann B.O."/>
        </authorList>
    </citation>
    <scope>NUCLEOTIDE SEQUENCE</scope>
    <source>
        <strain evidence="9">Africana</strain>
    </source>
</reference>
<dbReference type="AlphaFoldDB" id="A0A7D6GHW3"/>
<proteinExistence type="inferred from homology"/>
<keyword evidence="5 7" id="KW-1133">Transmembrane helix</keyword>
<dbReference type="CDD" id="cd06261">
    <property type="entry name" value="TM_PBP2"/>
    <property type="match status" value="1"/>
</dbReference>
<dbReference type="GO" id="GO:0055085">
    <property type="term" value="P:transmembrane transport"/>
    <property type="evidence" value="ECO:0007669"/>
    <property type="project" value="InterPro"/>
</dbReference>
<dbReference type="PROSITE" id="PS50928">
    <property type="entry name" value="ABC_TM1"/>
    <property type="match status" value="1"/>
</dbReference>
<dbReference type="Pfam" id="PF00528">
    <property type="entry name" value="BPD_transp_1"/>
    <property type="match status" value="1"/>
</dbReference>
<dbReference type="InterPro" id="IPR035906">
    <property type="entry name" value="MetI-like_sf"/>
</dbReference>
<keyword evidence="3" id="KW-1003">Cell membrane</keyword>
<dbReference type="InterPro" id="IPR051393">
    <property type="entry name" value="ABC_transporter_permease"/>
</dbReference>
<protein>
    <submittedName>
        <fullName evidence="9">Sugar ABC transporter permease</fullName>
    </submittedName>
</protein>
<sequence>MLAPYLAGLVGLVLLPALVTLALAFTHYDLVRPPAWAGFDNFTALVEDPIFRIALTNTVVFAVVAVPLRVLLALGLALLLHRRTPGAGTARAAALLPTAVPEIAYGLLWLWLLNPLYGPINQVLRVGGENGLTALGRTPPQWLTDPTDARAAIILVSLFTMGETFVVLLAARRALPRDVYEMAAIEDATGWDVFRRITLPLMAPVLALLALRDAIASLHFTFVSAFVVTDGGPPPYATTYLSLFVYQTGFEYLRYGYAAAATLVMMVLTLAAVLVQWRLVRRYRRFYPR</sequence>